<dbReference type="GO" id="GO:0003735">
    <property type="term" value="F:structural constituent of ribosome"/>
    <property type="evidence" value="ECO:0007669"/>
    <property type="project" value="InterPro"/>
</dbReference>
<sequence>MGSKMEDKKGYSATAKFLMVSPSKVRPVANLVRNKSYVEAVAILEAMPQKGSNLILKVLQSACANALDQNKKIDEENLVIKELQVNEGPRLKRVWPRSHGRRDILLKRMSHITVVVDEKASVRK</sequence>
<dbReference type="InterPro" id="IPR047867">
    <property type="entry name" value="Ribosomal_uL22_bac/org-type"/>
</dbReference>
<evidence type="ECO:0000313" key="12">
    <source>
        <dbReference type="Proteomes" id="UP000264002"/>
    </source>
</evidence>
<evidence type="ECO:0000256" key="8">
    <source>
        <dbReference type="RuleBase" id="RU004005"/>
    </source>
</evidence>
<organism evidence="11 12">
    <name type="scientific">Sphaerochaeta halotolerans</name>
    <dbReference type="NCBI Taxonomy" id="2293840"/>
    <lineage>
        <taxon>Bacteria</taxon>
        <taxon>Pseudomonadati</taxon>
        <taxon>Spirochaetota</taxon>
        <taxon>Spirochaetia</taxon>
        <taxon>Spirochaetales</taxon>
        <taxon>Sphaerochaetaceae</taxon>
        <taxon>Sphaerochaeta</taxon>
    </lineage>
</organism>
<comment type="function">
    <text evidence="7">The globular domain of the protein is located near the polypeptide exit tunnel on the outside of the subunit, while an extended beta-hairpin is found that lines the wall of the exit tunnel in the center of the 70S ribosome.</text>
</comment>
<name>A0A372MI97_9SPIR</name>
<dbReference type="Proteomes" id="UP000264002">
    <property type="component" value="Unassembled WGS sequence"/>
</dbReference>
<evidence type="ECO:0000256" key="4">
    <source>
        <dbReference type="ARBA" id="ARBA00022980"/>
    </source>
</evidence>
<evidence type="ECO:0000313" key="11">
    <source>
        <dbReference type="EMBL" id="RFU95489.1"/>
    </source>
</evidence>
<dbReference type="InterPro" id="IPR001063">
    <property type="entry name" value="Ribosomal_uL22"/>
</dbReference>
<dbReference type="HAMAP" id="MF_01331_B">
    <property type="entry name" value="Ribosomal_uL22_B"/>
    <property type="match status" value="1"/>
</dbReference>
<gene>
    <name evidence="7" type="primary">rplV</name>
    <name evidence="11" type="ORF">DYP60_03180</name>
</gene>
<keyword evidence="4 7" id="KW-0689">Ribosomal protein</keyword>
<comment type="subunit">
    <text evidence="7 9">Part of the 50S ribosomal subunit.</text>
</comment>
<evidence type="ECO:0000256" key="9">
    <source>
        <dbReference type="RuleBase" id="RU004006"/>
    </source>
</evidence>
<dbReference type="Gene3D" id="3.90.470.10">
    <property type="entry name" value="Ribosomal protein L22/L17"/>
    <property type="match status" value="1"/>
</dbReference>
<dbReference type="CDD" id="cd00336">
    <property type="entry name" value="Ribosomal_L22"/>
    <property type="match status" value="1"/>
</dbReference>
<keyword evidence="3 7" id="KW-0694">RNA-binding</keyword>
<keyword evidence="5 7" id="KW-0687">Ribonucleoprotein</keyword>
<evidence type="ECO:0000256" key="2">
    <source>
        <dbReference type="ARBA" id="ARBA00022730"/>
    </source>
</evidence>
<dbReference type="PANTHER" id="PTHR13501">
    <property type="entry name" value="CHLOROPLAST 50S RIBOSOMAL PROTEIN L22-RELATED"/>
    <property type="match status" value="1"/>
</dbReference>
<dbReference type="RefSeq" id="WP_117329437.1">
    <property type="nucleotide sequence ID" value="NZ_QUWK01000003.1"/>
</dbReference>
<evidence type="ECO:0000256" key="7">
    <source>
        <dbReference type="HAMAP-Rule" id="MF_01331"/>
    </source>
</evidence>
<keyword evidence="12" id="KW-1185">Reference proteome</keyword>
<accession>A0A372MI97</accession>
<dbReference type="AlphaFoldDB" id="A0A372MI97"/>
<reference evidence="11 12" key="2">
    <citation type="submission" date="2018-09" db="EMBL/GenBank/DDBJ databases">
        <title>Genome of Sphaerochaeta halotolerans strain 4-11.</title>
        <authorList>
            <person name="Nazina T.N."/>
            <person name="Sokolova D.S."/>
        </authorList>
    </citation>
    <scope>NUCLEOTIDE SEQUENCE [LARGE SCALE GENOMIC DNA]</scope>
    <source>
        <strain evidence="11 12">4-11</strain>
    </source>
</reference>
<dbReference type="NCBIfam" id="TIGR01044">
    <property type="entry name" value="rplV_bact"/>
    <property type="match status" value="1"/>
</dbReference>
<dbReference type="PANTHER" id="PTHR13501:SF8">
    <property type="entry name" value="LARGE RIBOSOMAL SUBUNIT PROTEIN UL22M"/>
    <property type="match status" value="1"/>
</dbReference>
<evidence type="ECO:0000256" key="6">
    <source>
        <dbReference type="ARBA" id="ARBA00035207"/>
    </source>
</evidence>
<evidence type="ECO:0000256" key="1">
    <source>
        <dbReference type="ARBA" id="ARBA00009451"/>
    </source>
</evidence>
<dbReference type="GO" id="GO:0022625">
    <property type="term" value="C:cytosolic large ribosomal subunit"/>
    <property type="evidence" value="ECO:0007669"/>
    <property type="project" value="TreeGrafter"/>
</dbReference>
<keyword evidence="2 7" id="KW-0699">rRNA-binding</keyword>
<evidence type="ECO:0000256" key="3">
    <source>
        <dbReference type="ARBA" id="ARBA00022884"/>
    </source>
</evidence>
<comment type="function">
    <text evidence="7 10">This protein binds specifically to 23S rRNA; its binding is stimulated by other ribosomal proteins, e.g., L4, L17, and L20. It is important during the early stages of 50S assembly. It makes multiple contacts with different domains of the 23S rRNA in the assembled 50S subunit and ribosome.</text>
</comment>
<dbReference type="InterPro" id="IPR005727">
    <property type="entry name" value="Ribosomal_uL22_bac/chlpt-type"/>
</dbReference>
<protein>
    <recommendedName>
        <fullName evidence="6 7">Large ribosomal subunit protein uL22</fullName>
    </recommendedName>
</protein>
<evidence type="ECO:0000256" key="5">
    <source>
        <dbReference type="ARBA" id="ARBA00023274"/>
    </source>
</evidence>
<proteinExistence type="inferred from homology"/>
<comment type="caution">
    <text evidence="11">The sequence shown here is derived from an EMBL/GenBank/DDBJ whole genome shotgun (WGS) entry which is preliminary data.</text>
</comment>
<dbReference type="Pfam" id="PF00237">
    <property type="entry name" value="Ribosomal_L22"/>
    <property type="match status" value="1"/>
</dbReference>
<dbReference type="InterPro" id="IPR018260">
    <property type="entry name" value="Ribosomal_uL22_CS"/>
</dbReference>
<dbReference type="GO" id="GO:0006412">
    <property type="term" value="P:translation"/>
    <property type="evidence" value="ECO:0007669"/>
    <property type="project" value="UniProtKB-UniRule"/>
</dbReference>
<dbReference type="InterPro" id="IPR036394">
    <property type="entry name" value="Ribosomal_uL22_sf"/>
</dbReference>
<dbReference type="PROSITE" id="PS00464">
    <property type="entry name" value="RIBOSOMAL_L22"/>
    <property type="match status" value="1"/>
</dbReference>
<evidence type="ECO:0000256" key="10">
    <source>
        <dbReference type="RuleBase" id="RU004008"/>
    </source>
</evidence>
<comment type="similarity">
    <text evidence="1 7 8">Belongs to the universal ribosomal protein uL22 family.</text>
</comment>
<dbReference type="SUPFAM" id="SSF54843">
    <property type="entry name" value="Ribosomal protein L22"/>
    <property type="match status" value="1"/>
</dbReference>
<dbReference type="GO" id="GO:0019843">
    <property type="term" value="F:rRNA binding"/>
    <property type="evidence" value="ECO:0007669"/>
    <property type="project" value="UniProtKB-UniRule"/>
</dbReference>
<dbReference type="EMBL" id="QUWK01000003">
    <property type="protein sequence ID" value="RFU95489.1"/>
    <property type="molecule type" value="Genomic_DNA"/>
</dbReference>
<reference evidence="12" key="1">
    <citation type="submission" date="2018-08" db="EMBL/GenBank/DDBJ databases">
        <authorList>
            <person name="Grouzdev D.S."/>
            <person name="Krutkina M.S."/>
        </authorList>
    </citation>
    <scope>NUCLEOTIDE SEQUENCE [LARGE SCALE GENOMIC DNA]</scope>
    <source>
        <strain evidence="12">4-11</strain>
    </source>
</reference>